<evidence type="ECO:0000313" key="3">
    <source>
        <dbReference type="Proteomes" id="UP001055439"/>
    </source>
</evidence>
<sequence length="37" mass="4366">MPSIKSFTLEFNNRDTDTHRNPNPRHQQHQHLPSVNA</sequence>
<reference evidence="2" key="1">
    <citation type="submission" date="2022-05" db="EMBL/GenBank/DDBJ databases">
        <title>The Musa troglodytarum L. genome provides insights into the mechanism of non-climacteric behaviour and enrichment of carotenoids.</title>
        <authorList>
            <person name="Wang J."/>
        </authorList>
    </citation>
    <scope>NUCLEOTIDE SEQUENCE</scope>
    <source>
        <tissue evidence="2">Leaf</tissue>
    </source>
</reference>
<evidence type="ECO:0000256" key="1">
    <source>
        <dbReference type="SAM" id="MobiDB-lite"/>
    </source>
</evidence>
<dbReference type="Proteomes" id="UP001055439">
    <property type="component" value="Chromosome 3"/>
</dbReference>
<keyword evidence="3" id="KW-1185">Reference proteome</keyword>
<gene>
    <name evidence="2" type="ORF">MUK42_01909</name>
</gene>
<dbReference type="EMBL" id="CP097505">
    <property type="protein sequence ID" value="URD92817.1"/>
    <property type="molecule type" value="Genomic_DNA"/>
</dbReference>
<proteinExistence type="predicted"/>
<name>A0A9E7FEP4_9LILI</name>
<evidence type="ECO:0000313" key="2">
    <source>
        <dbReference type="EMBL" id="URD92817.1"/>
    </source>
</evidence>
<protein>
    <submittedName>
        <fullName evidence="2">Uncharacterized protein</fullName>
    </submittedName>
</protein>
<dbReference type="AlphaFoldDB" id="A0A9E7FEP4"/>
<feature type="region of interest" description="Disordered" evidence="1">
    <location>
        <begin position="1"/>
        <end position="37"/>
    </location>
</feature>
<accession>A0A9E7FEP4</accession>
<feature type="compositionally biased region" description="Polar residues" evidence="1">
    <location>
        <begin position="1"/>
        <end position="11"/>
    </location>
</feature>
<organism evidence="2 3">
    <name type="scientific">Musa troglodytarum</name>
    <name type="common">fe'i banana</name>
    <dbReference type="NCBI Taxonomy" id="320322"/>
    <lineage>
        <taxon>Eukaryota</taxon>
        <taxon>Viridiplantae</taxon>
        <taxon>Streptophyta</taxon>
        <taxon>Embryophyta</taxon>
        <taxon>Tracheophyta</taxon>
        <taxon>Spermatophyta</taxon>
        <taxon>Magnoliopsida</taxon>
        <taxon>Liliopsida</taxon>
        <taxon>Zingiberales</taxon>
        <taxon>Musaceae</taxon>
        <taxon>Musa</taxon>
    </lineage>
</organism>